<evidence type="ECO:0000256" key="2">
    <source>
        <dbReference type="SAM" id="MobiDB-lite"/>
    </source>
</evidence>
<keyword evidence="4" id="KW-1185">Reference proteome</keyword>
<dbReference type="OrthoDB" id="268062at2759"/>
<proteinExistence type="predicted"/>
<feature type="region of interest" description="Disordered" evidence="2">
    <location>
        <begin position="456"/>
        <end position="483"/>
    </location>
</feature>
<accession>A0A836GMI8</accession>
<gene>
    <name evidence="3" type="ORF">LSCM1_02279</name>
</gene>
<feature type="region of interest" description="Disordered" evidence="2">
    <location>
        <begin position="1"/>
        <end position="30"/>
    </location>
</feature>
<feature type="coiled-coil region" evidence="1">
    <location>
        <begin position="594"/>
        <end position="662"/>
    </location>
</feature>
<name>A0A836GMI8_9TRYP</name>
<dbReference type="GeneID" id="92512375"/>
<reference evidence="3 4" key="1">
    <citation type="submission" date="2021-03" db="EMBL/GenBank/DDBJ databases">
        <title>Leishmania (Mundinia) martiniquensis Genome sequencing and assembly.</title>
        <authorList>
            <person name="Almutairi H."/>
            <person name="Gatherer D."/>
        </authorList>
    </citation>
    <scope>NUCLEOTIDE SEQUENCE [LARGE SCALE GENOMIC DNA]</scope>
    <source>
        <strain evidence="3">LSCM1</strain>
    </source>
</reference>
<dbReference type="EMBL" id="JAFEUZ010000034">
    <property type="protein sequence ID" value="KAG5468300.1"/>
    <property type="molecule type" value="Genomic_DNA"/>
</dbReference>
<dbReference type="Proteomes" id="UP000673552">
    <property type="component" value="Chromosome 34"/>
</dbReference>
<feature type="compositionally biased region" description="Basic and acidic residues" evidence="2">
    <location>
        <begin position="10"/>
        <end position="30"/>
    </location>
</feature>
<sequence>MTLTSPSRSPMREPSLRVREPSIANADHKKASIHRDFCTRGQAAEETEALEPVESISATVSEEFVRADSTSASMMKAPLVRVQCTPHPAAGQENALGTPAYMASNQKSARSPHPPQLMGSRLPTDEAVVSISVHADGARQTCANASCGTRGSAANSIDRSLTEIALSTVLRPSRDNRCESERLSVFSAAADSDVAMDDVPPTVFSFEHTQEGTHWCAVVAAHTEAVHRLATKDITSECGITTAELLNLTLIATEATGLQIRFQLATWGDTQREVTLRRQLTACAFRRLTELYQHFVKTLGLRLLNDEDGMSLASSRLAGDNPPALRVWAATANNHRSGSEDRRQLIAEFESTLDDMRSIQIQKEKQILHVTSQLEEERLSNAQHVADLQSQLDTMRLDYAYLCCELESVSAALLSTENSCNSLRGLLTESEQRHMDERALATSRYDALEYAYNTLQGHNSSHNKTPSDPRTHKKTPSADHTTVSVLATTVSDAVAALEAKSAASESEMAAARDALEAPQLSEVPLEDEGSVCSVSLFTQIVVVLRKELDKRAKKLVCSNMPLVSARRSVEEARRNLADGLEGHDALDAALDPRGSNLKQCMEAAERELRAAKERYLDADAAACFEEEENPLEEMISELSLELIRVREKLKTMRQLNRMLREKFRSDLQASQACSHASA</sequence>
<organism evidence="3 4">
    <name type="scientific">Leishmania martiniquensis</name>
    <dbReference type="NCBI Taxonomy" id="1580590"/>
    <lineage>
        <taxon>Eukaryota</taxon>
        <taxon>Discoba</taxon>
        <taxon>Euglenozoa</taxon>
        <taxon>Kinetoplastea</taxon>
        <taxon>Metakinetoplastina</taxon>
        <taxon>Trypanosomatida</taxon>
        <taxon>Trypanosomatidae</taxon>
        <taxon>Leishmaniinae</taxon>
        <taxon>Leishmania</taxon>
    </lineage>
</organism>
<keyword evidence="1" id="KW-0175">Coiled coil</keyword>
<evidence type="ECO:0000313" key="4">
    <source>
        <dbReference type="Proteomes" id="UP000673552"/>
    </source>
</evidence>
<evidence type="ECO:0000313" key="3">
    <source>
        <dbReference type="EMBL" id="KAG5468300.1"/>
    </source>
</evidence>
<evidence type="ECO:0000256" key="1">
    <source>
        <dbReference type="SAM" id="Coils"/>
    </source>
</evidence>
<protein>
    <submittedName>
        <fullName evidence="3">Uncharacterized protein</fullName>
    </submittedName>
</protein>
<comment type="caution">
    <text evidence="3">The sequence shown here is derived from an EMBL/GenBank/DDBJ whole genome shotgun (WGS) entry which is preliminary data.</text>
</comment>
<dbReference type="AlphaFoldDB" id="A0A836GMI8"/>
<dbReference type="KEGG" id="lmat:92512375"/>
<dbReference type="SMR" id="A0A836GMI8"/>
<dbReference type="RefSeq" id="XP_067175238.1">
    <property type="nucleotide sequence ID" value="XM_067319863.1"/>
</dbReference>